<dbReference type="EMBL" id="CAJVPT010060577">
    <property type="protein sequence ID" value="CAG8763936.1"/>
    <property type="molecule type" value="Genomic_DNA"/>
</dbReference>
<evidence type="ECO:0000313" key="2">
    <source>
        <dbReference type="Proteomes" id="UP000789525"/>
    </source>
</evidence>
<protein>
    <submittedName>
        <fullName evidence="1">7888_t:CDS:1</fullName>
    </submittedName>
</protein>
<proteinExistence type="predicted"/>
<name>A0ACA9QSU3_9GLOM</name>
<reference evidence="1" key="1">
    <citation type="submission" date="2021-06" db="EMBL/GenBank/DDBJ databases">
        <authorList>
            <person name="Kallberg Y."/>
            <person name="Tangrot J."/>
            <person name="Rosling A."/>
        </authorList>
    </citation>
    <scope>NUCLEOTIDE SEQUENCE</scope>
    <source>
        <strain evidence="1">CL356</strain>
    </source>
</reference>
<comment type="caution">
    <text evidence="1">The sequence shown here is derived from an EMBL/GenBank/DDBJ whole genome shotgun (WGS) entry which is preliminary data.</text>
</comment>
<organism evidence="1 2">
    <name type="scientific">Acaulospora colombiana</name>
    <dbReference type="NCBI Taxonomy" id="27376"/>
    <lineage>
        <taxon>Eukaryota</taxon>
        <taxon>Fungi</taxon>
        <taxon>Fungi incertae sedis</taxon>
        <taxon>Mucoromycota</taxon>
        <taxon>Glomeromycotina</taxon>
        <taxon>Glomeromycetes</taxon>
        <taxon>Diversisporales</taxon>
        <taxon>Acaulosporaceae</taxon>
        <taxon>Acaulospora</taxon>
    </lineage>
</organism>
<sequence>TLLDNAMSQSQFNHWKPNDKGYLSTIFATVVFKCVLQGVLLAAAYRYYSLLPRTHDSRKIQALVAILVILEM</sequence>
<feature type="non-terminal residue" evidence="1">
    <location>
        <position position="1"/>
    </location>
</feature>
<accession>A0ACA9QSU3</accession>
<dbReference type="Proteomes" id="UP000789525">
    <property type="component" value="Unassembled WGS sequence"/>
</dbReference>
<keyword evidence="2" id="KW-1185">Reference proteome</keyword>
<evidence type="ECO:0000313" key="1">
    <source>
        <dbReference type="EMBL" id="CAG8763936.1"/>
    </source>
</evidence>
<gene>
    <name evidence="1" type="ORF">ACOLOM_LOCUS13344</name>
</gene>